<dbReference type="EMBL" id="ANMU01000021">
    <property type="protein sequence ID" value="EMJ84352.1"/>
    <property type="molecule type" value="Genomic_DNA"/>
</dbReference>
<reference evidence="1 2" key="1">
    <citation type="submission" date="2013-01" db="EMBL/GenBank/DDBJ databases">
        <authorList>
            <person name="Harkins D.M."/>
            <person name="Durkin A.S."/>
            <person name="Brinkac L.M."/>
            <person name="Haft D.H."/>
            <person name="Selengut J.D."/>
            <person name="Sanka R."/>
            <person name="DePew J."/>
            <person name="Purushe J."/>
            <person name="Galloway R.L."/>
            <person name="Vinetz J.M."/>
            <person name="Sutton G.G."/>
            <person name="Nierman W.C."/>
            <person name="Fouts D.E."/>
        </authorList>
    </citation>
    <scope>NUCLEOTIDE SEQUENCE [LARGE SCALE GENOMIC DNA]</scope>
    <source>
        <strain evidence="1 2">Sponselee CDC</strain>
    </source>
</reference>
<dbReference type="PATRIC" id="fig|1218567.3.peg.555"/>
<evidence type="ECO:0000313" key="2">
    <source>
        <dbReference type="Proteomes" id="UP000011873"/>
    </source>
</evidence>
<accession>M6BX79</accession>
<proteinExistence type="predicted"/>
<evidence type="ECO:0000313" key="1">
    <source>
        <dbReference type="EMBL" id="EMJ84352.1"/>
    </source>
</evidence>
<dbReference type="AlphaFoldDB" id="M6BX79"/>
<protein>
    <submittedName>
        <fullName evidence="1">Uncharacterized protein</fullName>
    </submittedName>
</protein>
<sequence>MSIGNLYNWKFDFKIVLFELIPDRNRIVNFSQNEGMSAVYRLSNGNLLSLDEIDK</sequence>
<comment type="caution">
    <text evidence="1">The sequence shown here is derived from an EMBL/GenBank/DDBJ whole genome shotgun (WGS) entry which is preliminary data.</text>
</comment>
<organism evidence="1 2">
    <name type="scientific">Leptospira borgpetersenii serovar Hardjo-bovis str. Sponselee</name>
    <dbReference type="NCBI Taxonomy" id="1303729"/>
    <lineage>
        <taxon>Bacteria</taxon>
        <taxon>Pseudomonadati</taxon>
        <taxon>Spirochaetota</taxon>
        <taxon>Spirochaetia</taxon>
        <taxon>Leptospirales</taxon>
        <taxon>Leptospiraceae</taxon>
        <taxon>Leptospira</taxon>
    </lineage>
</organism>
<dbReference type="Proteomes" id="UP000011873">
    <property type="component" value="Unassembled WGS sequence"/>
</dbReference>
<gene>
    <name evidence="1" type="ORF">LEP1GSC016_1984</name>
</gene>
<name>M6BX79_LEPBO</name>